<keyword evidence="2" id="KW-0812">Transmembrane</keyword>
<feature type="transmembrane region" description="Helical" evidence="2">
    <location>
        <begin position="129"/>
        <end position="147"/>
    </location>
</feature>
<evidence type="ECO:0008006" key="4">
    <source>
        <dbReference type="Google" id="ProtNLM"/>
    </source>
</evidence>
<proteinExistence type="predicted"/>
<accession>A0AB33KNF2</accession>
<evidence type="ECO:0000256" key="2">
    <source>
        <dbReference type="SAM" id="Phobius"/>
    </source>
</evidence>
<evidence type="ECO:0000313" key="3">
    <source>
        <dbReference type="EMBL" id="BFP56668.1"/>
    </source>
</evidence>
<reference evidence="3" key="1">
    <citation type="submission" date="2024-07" db="EMBL/GenBank/DDBJ databases">
        <title>Complete genome sequences of cellulolytic bacteria, Kitasatospora sp. CMC57 and Streptomyces sp. CMC78, isolated from Japanese agricultural soil.</title>
        <authorList>
            <person name="Hashimoto T."/>
            <person name="Ito M."/>
            <person name="Iwamoto M."/>
            <person name="Fukahori D."/>
            <person name="Shoda T."/>
            <person name="Sakoda M."/>
            <person name="Morohoshi T."/>
            <person name="Mitsuboshi M."/>
            <person name="Nishizawa T."/>
        </authorList>
    </citation>
    <scope>NUCLEOTIDE SEQUENCE</scope>
    <source>
        <strain evidence="3">CMC78</strain>
    </source>
</reference>
<gene>
    <name evidence="3" type="ORF">SCMC78_64750</name>
</gene>
<feature type="transmembrane region" description="Helical" evidence="2">
    <location>
        <begin position="103"/>
        <end position="122"/>
    </location>
</feature>
<name>A0AB33KNF2_9ACTN</name>
<evidence type="ECO:0000256" key="1">
    <source>
        <dbReference type="SAM" id="MobiDB-lite"/>
    </source>
</evidence>
<keyword evidence="2" id="KW-1133">Transmembrane helix</keyword>
<dbReference type="KEGG" id="stcm:SCMC78_64750"/>
<feature type="transmembrane region" description="Helical" evidence="2">
    <location>
        <begin position="76"/>
        <end position="97"/>
    </location>
</feature>
<keyword evidence="2" id="KW-0472">Membrane</keyword>
<dbReference type="EMBL" id="AP035884">
    <property type="protein sequence ID" value="BFP56668.1"/>
    <property type="molecule type" value="Genomic_DNA"/>
</dbReference>
<dbReference type="AlphaFoldDB" id="A0AB33KNF2"/>
<protein>
    <recommendedName>
        <fullName evidence="4">Integral membrane protein</fullName>
    </recommendedName>
</protein>
<feature type="region of interest" description="Disordered" evidence="1">
    <location>
        <begin position="1"/>
        <end position="28"/>
    </location>
</feature>
<organism evidence="3">
    <name type="scientific">Streptomyces sp. CMC78</name>
    <dbReference type="NCBI Taxonomy" id="3231512"/>
    <lineage>
        <taxon>Bacteria</taxon>
        <taxon>Bacillati</taxon>
        <taxon>Actinomycetota</taxon>
        <taxon>Actinomycetes</taxon>
        <taxon>Kitasatosporales</taxon>
        <taxon>Streptomycetaceae</taxon>
        <taxon>Streptomyces</taxon>
    </lineage>
</organism>
<sequence>MARAGRTVGDATPGPGRFPDQGPREKIQDTRGNLFGHWADYCPMGRDPGTEPAAEPRRAAGYVVPMRAPGGLPRRAARGLLCGSACLLLGAVSHVAAGGRLPGAGVLGLLLLALTSQGALLLGGRRHRFDLVVLVLGATQFALHHAFHLFPAPGGDPHAGMPAGPAHHMAGPSAGPGTDAVGGHVMDAGMTGAHAAATLGTALCVLYGERVLRRLAALVAPLVVLRWAASLPCPPRPRPAPPVVARIRFGALLARSRSRRGPPSAASA</sequence>
<feature type="region of interest" description="Disordered" evidence="1">
    <location>
        <begin position="158"/>
        <end position="180"/>
    </location>
</feature>